<dbReference type="Pfam" id="PF00563">
    <property type="entry name" value="EAL"/>
    <property type="match status" value="1"/>
</dbReference>
<dbReference type="EMBL" id="JBHMEP010000004">
    <property type="protein sequence ID" value="MFB9136086.1"/>
    <property type="molecule type" value="Genomic_DNA"/>
</dbReference>
<dbReference type="InterPro" id="IPR050706">
    <property type="entry name" value="Cyclic-di-GMP_PDE-like"/>
</dbReference>
<dbReference type="Proteomes" id="UP001589645">
    <property type="component" value="Unassembled WGS sequence"/>
</dbReference>
<gene>
    <name evidence="12" type="ORF">ACFFUV_14030</name>
</gene>
<keyword evidence="8 10" id="KW-0472">Membrane</keyword>
<evidence type="ECO:0000256" key="6">
    <source>
        <dbReference type="ARBA" id="ARBA00022801"/>
    </source>
</evidence>
<protein>
    <recommendedName>
        <fullName evidence="2">cyclic-guanylate-specific phosphodiesterase</fullName>
        <ecNumber evidence="2">3.1.4.52</ecNumber>
    </recommendedName>
</protein>
<dbReference type="PROSITE" id="PS50883">
    <property type="entry name" value="EAL"/>
    <property type="match status" value="1"/>
</dbReference>
<evidence type="ECO:0000256" key="9">
    <source>
        <dbReference type="ARBA" id="ARBA00034290"/>
    </source>
</evidence>
<proteinExistence type="predicted"/>
<dbReference type="SMART" id="SM00052">
    <property type="entry name" value="EAL"/>
    <property type="match status" value="1"/>
</dbReference>
<dbReference type="PANTHER" id="PTHR33121:SF79">
    <property type="entry name" value="CYCLIC DI-GMP PHOSPHODIESTERASE PDED-RELATED"/>
    <property type="match status" value="1"/>
</dbReference>
<evidence type="ECO:0000313" key="13">
    <source>
        <dbReference type="Proteomes" id="UP001589645"/>
    </source>
</evidence>
<evidence type="ECO:0000256" key="5">
    <source>
        <dbReference type="ARBA" id="ARBA00022692"/>
    </source>
</evidence>
<organism evidence="12 13">
    <name type="scientific">Vibrio olivae</name>
    <dbReference type="NCBI Taxonomy" id="1243002"/>
    <lineage>
        <taxon>Bacteria</taxon>
        <taxon>Pseudomonadati</taxon>
        <taxon>Pseudomonadota</taxon>
        <taxon>Gammaproteobacteria</taxon>
        <taxon>Vibrionales</taxon>
        <taxon>Vibrionaceae</taxon>
        <taxon>Vibrio</taxon>
    </lineage>
</organism>
<evidence type="ECO:0000313" key="12">
    <source>
        <dbReference type="EMBL" id="MFB9136086.1"/>
    </source>
</evidence>
<dbReference type="InterPro" id="IPR001633">
    <property type="entry name" value="EAL_dom"/>
</dbReference>
<comment type="caution">
    <text evidence="12">The sequence shown here is derived from an EMBL/GenBank/DDBJ whole genome shotgun (WGS) entry which is preliminary data.</text>
</comment>
<evidence type="ECO:0000256" key="2">
    <source>
        <dbReference type="ARBA" id="ARBA00012282"/>
    </source>
</evidence>
<dbReference type="Pfam" id="PF12792">
    <property type="entry name" value="CSS-motif"/>
    <property type="match status" value="1"/>
</dbReference>
<feature type="transmembrane region" description="Helical" evidence="10">
    <location>
        <begin position="225"/>
        <end position="251"/>
    </location>
</feature>
<dbReference type="Gene3D" id="3.20.20.450">
    <property type="entry name" value="EAL domain"/>
    <property type="match status" value="1"/>
</dbReference>
<reference evidence="12 13" key="1">
    <citation type="submission" date="2024-09" db="EMBL/GenBank/DDBJ databases">
        <authorList>
            <person name="Sun Q."/>
            <person name="Mori K."/>
        </authorList>
    </citation>
    <scope>NUCLEOTIDE SEQUENCE [LARGE SCALE GENOMIC DNA]</scope>
    <source>
        <strain evidence="12 13">CECT 8064</strain>
    </source>
</reference>
<keyword evidence="6" id="KW-0378">Hydrolase</keyword>
<dbReference type="RefSeq" id="WP_390193948.1">
    <property type="nucleotide sequence ID" value="NZ_JBHMEP010000004.1"/>
</dbReference>
<name>A0ABV5HR98_9VIBR</name>
<evidence type="ECO:0000256" key="1">
    <source>
        <dbReference type="ARBA" id="ARBA00004651"/>
    </source>
</evidence>
<evidence type="ECO:0000256" key="7">
    <source>
        <dbReference type="ARBA" id="ARBA00022989"/>
    </source>
</evidence>
<dbReference type="EC" id="3.1.4.52" evidence="2"/>
<evidence type="ECO:0000256" key="4">
    <source>
        <dbReference type="ARBA" id="ARBA00022636"/>
    </source>
</evidence>
<dbReference type="CDD" id="cd01948">
    <property type="entry name" value="EAL"/>
    <property type="match status" value="1"/>
</dbReference>
<evidence type="ECO:0000256" key="3">
    <source>
        <dbReference type="ARBA" id="ARBA00022475"/>
    </source>
</evidence>
<keyword evidence="13" id="KW-1185">Reference proteome</keyword>
<dbReference type="PANTHER" id="PTHR33121">
    <property type="entry name" value="CYCLIC DI-GMP PHOSPHODIESTERASE PDEF"/>
    <property type="match status" value="1"/>
</dbReference>
<comment type="subcellular location">
    <subcellularLocation>
        <location evidence="1">Cell membrane</location>
        <topology evidence="1">Multi-pass membrane protein</topology>
    </subcellularLocation>
</comment>
<feature type="domain" description="EAL" evidence="11">
    <location>
        <begin position="258"/>
        <end position="507"/>
    </location>
</feature>
<keyword evidence="4" id="KW-0973">c-di-GMP</keyword>
<keyword evidence="3" id="KW-1003">Cell membrane</keyword>
<dbReference type="InterPro" id="IPR035919">
    <property type="entry name" value="EAL_sf"/>
</dbReference>
<sequence>MTKPNLSKMIIALMIAVILFVIANVVTRYVQREAQHAFTQELLHHSDLVTNELAISLNQVIKAGLNQCDEATIDKLRVISNRYSYVYDVGLVRNNQILCTANWGKMKQASRLPKPDEFHSKSGPYVLYSNVSDLFPTDITLHISRLADALVFVPVDVHGKFLDRKKPFSFSIRAETGRYTMLEYQATNQQSWLSSKLFDFMALKTRSCSKIYAYCAESHSNRTGLFYYGNLIPAASFLAFLLLGFVVYYGVESIIYRKRSMEFRLTKAVSERSLYMEYQPLLCAATKKIVGVEGLIRWHDDAYGRVSPELFISLAEKIALYPQVAHFTADCSVKEMASVLVADRSFTLSININTYEILNPEYLDVLKGIALKNDVHAQQIKIEITERIEVSLQELSEFSQRAKRYGFRVSLDDFGTGVSNLVWLTEIDFDEIKVDRVFTQALNSDFKQALVMPIMDLVSGLNKQVVFEGVENKVEYDLIVNTNPSAIVQGWYFYKSMPKAQLLSHLS</sequence>
<dbReference type="SUPFAM" id="SSF141868">
    <property type="entry name" value="EAL domain-like"/>
    <property type="match status" value="1"/>
</dbReference>
<comment type="catalytic activity">
    <reaction evidence="9">
        <text>3',3'-c-di-GMP + H2O = 5'-phosphoguanylyl(3'-&gt;5')guanosine + H(+)</text>
        <dbReference type="Rhea" id="RHEA:24902"/>
        <dbReference type="ChEBI" id="CHEBI:15377"/>
        <dbReference type="ChEBI" id="CHEBI:15378"/>
        <dbReference type="ChEBI" id="CHEBI:58754"/>
        <dbReference type="ChEBI" id="CHEBI:58805"/>
        <dbReference type="EC" id="3.1.4.52"/>
    </reaction>
</comment>
<evidence type="ECO:0000256" key="10">
    <source>
        <dbReference type="SAM" id="Phobius"/>
    </source>
</evidence>
<keyword evidence="7 10" id="KW-1133">Transmembrane helix</keyword>
<evidence type="ECO:0000259" key="11">
    <source>
        <dbReference type="PROSITE" id="PS50883"/>
    </source>
</evidence>
<dbReference type="InterPro" id="IPR024744">
    <property type="entry name" value="CSS-motif_dom"/>
</dbReference>
<keyword evidence="5 10" id="KW-0812">Transmembrane</keyword>
<accession>A0ABV5HR98</accession>
<evidence type="ECO:0000256" key="8">
    <source>
        <dbReference type="ARBA" id="ARBA00023136"/>
    </source>
</evidence>